<accession>A0A8E2EWL7</accession>
<keyword evidence="1" id="KW-0732">Signal</keyword>
<dbReference type="InterPro" id="IPR036908">
    <property type="entry name" value="RlpA-like_sf"/>
</dbReference>
<feature type="domain" description="Expansin-like EG45" evidence="2">
    <location>
        <begin position="1"/>
        <end position="86"/>
    </location>
</feature>
<dbReference type="InterPro" id="IPR036749">
    <property type="entry name" value="Expansin_CBD_sf"/>
</dbReference>
<dbReference type="Gene3D" id="2.40.40.10">
    <property type="entry name" value="RlpA-like domain"/>
    <property type="match status" value="1"/>
</dbReference>
<dbReference type="PROSITE" id="PS50842">
    <property type="entry name" value="EXPANSIN_EG45"/>
    <property type="match status" value="1"/>
</dbReference>
<sequence>MCSFSTYTLPSGIYGTALSDSNWDDAGNCGACISVTGPSGNSIKAMIVDQCPGCGTNHLDLFPDAFAALANPTTGVIDVTWSIVPCGISTPLSLHNKDGTSQYWFSMQVVNANIPVASLEVSTDGGASWQATTRQDYNFFENASGFGTETVDVRVTSETGEVVTVNNVSVASGTEVTASGNF</sequence>
<dbReference type="Proteomes" id="UP000250140">
    <property type="component" value="Unassembled WGS sequence"/>
</dbReference>
<reference evidence="3 4" key="1">
    <citation type="journal article" date="2016" name="Nat. Commun.">
        <title>Ectomycorrhizal ecology is imprinted in the genome of the dominant symbiotic fungus Cenococcum geophilum.</title>
        <authorList>
            <consortium name="DOE Joint Genome Institute"/>
            <person name="Peter M."/>
            <person name="Kohler A."/>
            <person name="Ohm R.A."/>
            <person name="Kuo A."/>
            <person name="Krutzmann J."/>
            <person name="Morin E."/>
            <person name="Arend M."/>
            <person name="Barry K.W."/>
            <person name="Binder M."/>
            <person name="Choi C."/>
            <person name="Clum A."/>
            <person name="Copeland A."/>
            <person name="Grisel N."/>
            <person name="Haridas S."/>
            <person name="Kipfer T."/>
            <person name="LaButti K."/>
            <person name="Lindquist E."/>
            <person name="Lipzen A."/>
            <person name="Maire R."/>
            <person name="Meier B."/>
            <person name="Mihaltcheva S."/>
            <person name="Molinier V."/>
            <person name="Murat C."/>
            <person name="Poggeler S."/>
            <person name="Quandt C.A."/>
            <person name="Sperisen C."/>
            <person name="Tritt A."/>
            <person name="Tisserant E."/>
            <person name="Crous P.W."/>
            <person name="Henrissat B."/>
            <person name="Nehls U."/>
            <person name="Egli S."/>
            <person name="Spatafora J.W."/>
            <person name="Grigoriev I.V."/>
            <person name="Martin F.M."/>
        </authorList>
    </citation>
    <scope>NUCLEOTIDE SEQUENCE [LARGE SCALE GENOMIC DNA]</scope>
    <source>
        <strain evidence="3 4">CBS 207.34</strain>
    </source>
</reference>
<feature type="non-terminal residue" evidence="3">
    <location>
        <position position="182"/>
    </location>
</feature>
<dbReference type="SUPFAM" id="SSF50685">
    <property type="entry name" value="Barwin-like endoglucanases"/>
    <property type="match status" value="1"/>
</dbReference>
<dbReference type="EMBL" id="KV750129">
    <property type="protein sequence ID" value="OCL06126.1"/>
    <property type="molecule type" value="Genomic_DNA"/>
</dbReference>
<dbReference type="Pfam" id="PF03330">
    <property type="entry name" value="DPBB_1"/>
    <property type="match status" value="1"/>
</dbReference>
<dbReference type="InterPro" id="IPR051477">
    <property type="entry name" value="Expansin_CellWall"/>
</dbReference>
<evidence type="ECO:0000313" key="3">
    <source>
        <dbReference type="EMBL" id="OCL06126.1"/>
    </source>
</evidence>
<gene>
    <name evidence="3" type="ORF">AOQ84DRAFT_321897</name>
</gene>
<dbReference type="InterPro" id="IPR007112">
    <property type="entry name" value="Expansin/allergen_DPBB_dom"/>
</dbReference>
<dbReference type="SUPFAM" id="SSF49590">
    <property type="entry name" value="PHL pollen allergen"/>
    <property type="match status" value="1"/>
</dbReference>
<dbReference type="PANTHER" id="PTHR31836">
    <property type="match status" value="1"/>
</dbReference>
<dbReference type="OrthoDB" id="406505at2759"/>
<dbReference type="AlphaFoldDB" id="A0A8E2EWL7"/>
<dbReference type="PANTHER" id="PTHR31836:SF21">
    <property type="entry name" value="EXPANSIN-LIKE PROTEIN 7"/>
    <property type="match status" value="1"/>
</dbReference>
<evidence type="ECO:0000256" key="1">
    <source>
        <dbReference type="ARBA" id="ARBA00022729"/>
    </source>
</evidence>
<evidence type="ECO:0000259" key="2">
    <source>
        <dbReference type="PROSITE" id="PS50842"/>
    </source>
</evidence>
<evidence type="ECO:0000313" key="4">
    <source>
        <dbReference type="Proteomes" id="UP000250140"/>
    </source>
</evidence>
<dbReference type="InterPro" id="IPR009009">
    <property type="entry name" value="RlpA-like_DPBB"/>
</dbReference>
<keyword evidence="4" id="KW-1185">Reference proteome</keyword>
<dbReference type="Gene3D" id="2.60.40.760">
    <property type="entry name" value="Expansin, cellulose-binding-like domain"/>
    <property type="match status" value="1"/>
</dbReference>
<dbReference type="InterPro" id="IPR049818">
    <property type="entry name" value="Expansin_EXLX1-like"/>
</dbReference>
<name>A0A8E2EWL7_9PEZI</name>
<dbReference type="CDD" id="cd22271">
    <property type="entry name" value="DPBB_EXP_N-like"/>
    <property type="match status" value="1"/>
</dbReference>
<protein>
    <submittedName>
        <fullName evidence="3">Carbohydrate-binding module family 63 protein</fullName>
    </submittedName>
</protein>
<proteinExistence type="predicted"/>
<dbReference type="NCBIfam" id="NF041144">
    <property type="entry name" value="expansin_EXLX1"/>
    <property type="match status" value="1"/>
</dbReference>
<organism evidence="3 4">
    <name type="scientific">Glonium stellatum</name>
    <dbReference type="NCBI Taxonomy" id="574774"/>
    <lineage>
        <taxon>Eukaryota</taxon>
        <taxon>Fungi</taxon>
        <taxon>Dikarya</taxon>
        <taxon>Ascomycota</taxon>
        <taxon>Pezizomycotina</taxon>
        <taxon>Dothideomycetes</taxon>
        <taxon>Pleosporomycetidae</taxon>
        <taxon>Gloniales</taxon>
        <taxon>Gloniaceae</taxon>
        <taxon>Glonium</taxon>
    </lineage>
</organism>